<proteinExistence type="predicted"/>
<accession>A0A481YSE0</accession>
<dbReference type="EMBL" id="MK500332">
    <property type="protein sequence ID" value="QBK86183.1"/>
    <property type="molecule type" value="Genomic_DNA"/>
</dbReference>
<feature type="transmembrane region" description="Helical" evidence="1">
    <location>
        <begin position="119"/>
        <end position="142"/>
    </location>
</feature>
<feature type="transmembrane region" description="Helical" evidence="1">
    <location>
        <begin position="86"/>
        <end position="107"/>
    </location>
</feature>
<keyword evidence="1" id="KW-0812">Transmembrane</keyword>
<evidence type="ECO:0000256" key="1">
    <source>
        <dbReference type="SAM" id="Phobius"/>
    </source>
</evidence>
<feature type="transmembrane region" description="Helical" evidence="1">
    <location>
        <begin position="54"/>
        <end position="74"/>
    </location>
</feature>
<gene>
    <name evidence="2" type="ORF">LCMAC101_07780</name>
</gene>
<keyword evidence="1" id="KW-0472">Membrane</keyword>
<reference evidence="2" key="1">
    <citation type="journal article" date="2019" name="MBio">
        <title>Virus Genomes from Deep Sea Sediments Expand the Ocean Megavirome and Support Independent Origins of Viral Gigantism.</title>
        <authorList>
            <person name="Backstrom D."/>
            <person name="Yutin N."/>
            <person name="Jorgensen S.L."/>
            <person name="Dharamshi J."/>
            <person name="Homa F."/>
            <person name="Zaremba-Niedwiedzka K."/>
            <person name="Spang A."/>
            <person name="Wolf Y.I."/>
            <person name="Koonin E.V."/>
            <person name="Ettema T.J."/>
        </authorList>
    </citation>
    <scope>NUCLEOTIDE SEQUENCE</scope>
</reference>
<name>A0A481YSE0_9VIRU</name>
<feature type="transmembrane region" description="Helical" evidence="1">
    <location>
        <begin position="31"/>
        <end position="48"/>
    </location>
</feature>
<sequence>MDQFLLPGEGCNTIPWFMEIIALLEYYHVRLTRFFFPVMVALALLQYHSDKCQYILFFLVFCLVIESGTANVAYRYSKESFPIVYMGQHIIFFSAAIGKLSLSYFFVASDCSQAVYPKLVCWFIFIEYFLEFTIYLFMFLYLRRPEYSRIRDNYRKCRRMMENIKAFNILESY</sequence>
<evidence type="ECO:0000313" key="2">
    <source>
        <dbReference type="EMBL" id="QBK86183.1"/>
    </source>
</evidence>
<protein>
    <recommendedName>
        <fullName evidence="3">Transmembrane protein</fullName>
    </recommendedName>
</protein>
<evidence type="ECO:0008006" key="3">
    <source>
        <dbReference type="Google" id="ProtNLM"/>
    </source>
</evidence>
<keyword evidence="1" id="KW-1133">Transmembrane helix</keyword>
<organism evidence="2">
    <name type="scientific">Marseillevirus LCMAC101</name>
    <dbReference type="NCBI Taxonomy" id="2506602"/>
    <lineage>
        <taxon>Viruses</taxon>
        <taxon>Varidnaviria</taxon>
        <taxon>Bamfordvirae</taxon>
        <taxon>Nucleocytoviricota</taxon>
        <taxon>Megaviricetes</taxon>
        <taxon>Pimascovirales</taxon>
        <taxon>Pimascovirales incertae sedis</taxon>
        <taxon>Marseilleviridae</taxon>
    </lineage>
</organism>